<organism evidence="1 2">
    <name type="scientific">Romanomermis culicivorax</name>
    <name type="common">Nematode worm</name>
    <dbReference type="NCBI Taxonomy" id="13658"/>
    <lineage>
        <taxon>Eukaryota</taxon>
        <taxon>Metazoa</taxon>
        <taxon>Ecdysozoa</taxon>
        <taxon>Nematoda</taxon>
        <taxon>Enoplea</taxon>
        <taxon>Dorylaimia</taxon>
        <taxon>Mermithida</taxon>
        <taxon>Mermithoidea</taxon>
        <taxon>Mermithidae</taxon>
        <taxon>Romanomermis</taxon>
    </lineage>
</organism>
<evidence type="ECO:0000313" key="2">
    <source>
        <dbReference type="WBParaSite" id="nRc.2.0.1.t21306-RA"/>
    </source>
</evidence>
<accession>A0A915J4G1</accession>
<dbReference type="Proteomes" id="UP000887565">
    <property type="component" value="Unplaced"/>
</dbReference>
<name>A0A915J4G1_ROMCU</name>
<dbReference type="AlphaFoldDB" id="A0A915J4G1"/>
<keyword evidence="1" id="KW-1185">Reference proteome</keyword>
<sequence length="204" mass="23404">MIFSLPSLTFFRFRLSDISFLIYRTSPEMENATTNFWRLNYARRTIFNLVSCVHVDPIYLRKIQKIPCTKEVRLLPPPRKAREPLDGKAWDKLHQTVVSCQQTVLLITNAKKSGCTMQTTTNEFSECIGIPQQLLTRLWIMESIPQNSRESVSHSLEEVAGPPQSSGLNNIYFVTRRKMGARIVYGKATENERSGSLFSIKETL</sequence>
<protein>
    <submittedName>
        <fullName evidence="2">Uncharacterized protein</fullName>
    </submittedName>
</protein>
<reference evidence="2" key="1">
    <citation type="submission" date="2022-11" db="UniProtKB">
        <authorList>
            <consortium name="WormBaseParasite"/>
        </authorList>
    </citation>
    <scope>IDENTIFICATION</scope>
</reference>
<dbReference type="WBParaSite" id="nRc.2.0.1.t21306-RA">
    <property type="protein sequence ID" value="nRc.2.0.1.t21306-RA"/>
    <property type="gene ID" value="nRc.2.0.1.g21306"/>
</dbReference>
<evidence type="ECO:0000313" key="1">
    <source>
        <dbReference type="Proteomes" id="UP000887565"/>
    </source>
</evidence>
<proteinExistence type="predicted"/>